<dbReference type="Pfam" id="PF14559">
    <property type="entry name" value="TPR_19"/>
    <property type="match status" value="1"/>
</dbReference>
<dbReference type="PANTHER" id="PTHR22726:SF1">
    <property type="entry name" value="METALLOENDOPEPTIDASE OMA1, MITOCHONDRIAL"/>
    <property type="match status" value="1"/>
</dbReference>
<feature type="region of interest" description="Disordered" evidence="9">
    <location>
        <begin position="294"/>
        <end position="322"/>
    </location>
</feature>
<keyword evidence="12" id="KW-1185">Reference proteome</keyword>
<keyword evidence="4 8" id="KW-0574">Periplasm</keyword>
<comment type="caution">
    <text evidence="11">The sequence shown here is derived from an EMBL/GenBank/DDBJ whole genome shotgun (WGS) entry which is preliminary data.</text>
</comment>
<keyword evidence="7 8" id="KW-0482">Metalloprotease</keyword>
<keyword evidence="1 8" id="KW-0645">Protease</keyword>
<feature type="binding site" evidence="8">
    <location>
        <position position="214"/>
    </location>
    <ligand>
        <name>Zn(2+)</name>
        <dbReference type="ChEBI" id="CHEBI:29105"/>
        <note>catalytic</note>
    </ligand>
</feature>
<gene>
    <name evidence="11" type="ORF">FKV25_05635</name>
</gene>
<dbReference type="GO" id="GO:0051603">
    <property type="term" value="P:proteolysis involved in protein catabolic process"/>
    <property type="evidence" value="ECO:0007669"/>
    <property type="project" value="TreeGrafter"/>
</dbReference>
<feature type="binding site" evidence="8">
    <location>
        <position position="144"/>
    </location>
    <ligand>
        <name>Zn(2+)</name>
        <dbReference type="ChEBI" id="CHEBI:29105"/>
        <note>catalytic</note>
    </ligand>
</feature>
<feature type="active site" evidence="8">
    <location>
        <position position="145"/>
    </location>
</feature>
<sequence length="563" mass="61434" precursor="true">MLGAPPPRPTTRFPLRRIAPLAIAVTLAIASVCAPAQENRLPDIGSSAGELLSPTQQEEYGAMMLAQLRHYEYVLEDPLIDSWLSAMGGQLAANSDRPTQPFTFFMMRERQINAFATLGGYIGVNAGLVLASEREDEVAGVVAHEIAHVTQYHVLRGVERAQRDQIPILLAMLGALAAAQAAGGNSADDAAQAAMVGAMGLMQQRQINYTRANESEADRLGIQTLSRSDYDPVAMADFFATMQAKSRTNAANYYGDFPDYLRTHPVTTTRITEAKERARQIRLSQGGGEVCVRAPDGDDACRQESGRPRYGGGTTPSTNPLLPGGLVIDTDALASGGTGLYEMARERLRVLSADTPAEAIREYAQIARAGRLDQAQRYGQAIALLRNGKAHDAATQLGALHRERPDDTWVTLGLAEAESRSGQREQANDRFEALLRRSPNDRAVALTYARALAEYNTVESGQRAQAVLRPLLSRSGDDPEFQQVFARACEIAGDPIRAGEAYAEAAYLNGRPELALTRLNLLKKRDDLDYYARARIESRIAAITPTVLELRRQGIRDEDLERD</sequence>
<protein>
    <recommendedName>
        <fullName evidence="8">Putative beta-barrel assembly-enhancing protease</fullName>
        <ecNumber evidence="8">3.4.-.-</ecNumber>
    </recommendedName>
</protein>
<keyword evidence="6 8" id="KW-0862">Zinc</keyword>
<feature type="domain" description="Peptidase M48" evidence="10">
    <location>
        <begin position="81"/>
        <end position="277"/>
    </location>
</feature>
<accession>A0A508AGW5</accession>
<evidence type="ECO:0000256" key="3">
    <source>
        <dbReference type="ARBA" id="ARBA00022729"/>
    </source>
</evidence>
<dbReference type="HAMAP" id="MF_00997">
    <property type="entry name" value="Protease_BepA"/>
    <property type="match status" value="1"/>
</dbReference>
<feature type="active site" description="Proton donor" evidence="8">
    <location>
        <position position="218"/>
    </location>
</feature>
<keyword evidence="2 8" id="KW-0479">Metal-binding</keyword>
<feature type="compositionally biased region" description="Basic and acidic residues" evidence="9">
    <location>
        <begin position="295"/>
        <end position="307"/>
    </location>
</feature>
<evidence type="ECO:0000256" key="8">
    <source>
        <dbReference type="HAMAP-Rule" id="MF_00997"/>
    </source>
</evidence>
<proteinExistence type="inferred from homology"/>
<evidence type="ECO:0000256" key="9">
    <source>
        <dbReference type="SAM" id="MobiDB-lite"/>
    </source>
</evidence>
<dbReference type="InterPro" id="IPR030873">
    <property type="entry name" value="Protease_BepA"/>
</dbReference>
<dbReference type="GO" id="GO:0042597">
    <property type="term" value="C:periplasmic space"/>
    <property type="evidence" value="ECO:0007669"/>
    <property type="project" value="UniProtKB-SubCell"/>
</dbReference>
<evidence type="ECO:0000256" key="1">
    <source>
        <dbReference type="ARBA" id="ARBA00022670"/>
    </source>
</evidence>
<dbReference type="InterPro" id="IPR051156">
    <property type="entry name" value="Mito/Outer_Membr_Metalloprot"/>
</dbReference>
<comment type="subcellular location">
    <subcellularLocation>
        <location evidence="8">Periplasm</location>
    </subcellularLocation>
</comment>
<dbReference type="EMBL" id="VICE01000053">
    <property type="protein sequence ID" value="TQD47684.1"/>
    <property type="molecule type" value="Genomic_DNA"/>
</dbReference>
<feature type="signal peptide" evidence="8">
    <location>
        <begin position="1"/>
        <end position="36"/>
    </location>
</feature>
<evidence type="ECO:0000256" key="4">
    <source>
        <dbReference type="ARBA" id="ARBA00022764"/>
    </source>
</evidence>
<dbReference type="InterPro" id="IPR011990">
    <property type="entry name" value="TPR-like_helical_dom_sf"/>
</dbReference>
<dbReference type="OrthoDB" id="9810445at2"/>
<dbReference type="Proteomes" id="UP000318212">
    <property type="component" value="Unassembled WGS sequence"/>
</dbReference>
<evidence type="ECO:0000313" key="11">
    <source>
        <dbReference type="EMBL" id="TQD47684.1"/>
    </source>
</evidence>
<dbReference type="Pfam" id="PF01435">
    <property type="entry name" value="Peptidase_M48"/>
    <property type="match status" value="1"/>
</dbReference>
<comment type="cofactor">
    <cofactor evidence="8">
        <name>Zn(2+)</name>
        <dbReference type="ChEBI" id="CHEBI:29105"/>
    </cofactor>
    <text evidence="8">Binds 1 zinc ion per subunit.</text>
</comment>
<organism evidence="11 12">
    <name type="scientific">Marilutibacter aestuarii</name>
    <dbReference type="NCBI Taxonomy" id="1706195"/>
    <lineage>
        <taxon>Bacteria</taxon>
        <taxon>Pseudomonadati</taxon>
        <taxon>Pseudomonadota</taxon>
        <taxon>Gammaproteobacteria</taxon>
        <taxon>Lysobacterales</taxon>
        <taxon>Lysobacteraceae</taxon>
        <taxon>Marilutibacter</taxon>
    </lineage>
</organism>
<dbReference type="SUPFAM" id="SSF48452">
    <property type="entry name" value="TPR-like"/>
    <property type="match status" value="1"/>
</dbReference>
<feature type="binding site" evidence="8">
    <location>
        <position position="148"/>
    </location>
    <ligand>
        <name>Zn(2+)</name>
        <dbReference type="ChEBI" id="CHEBI:29105"/>
        <note>catalytic</note>
    </ligand>
</feature>
<evidence type="ECO:0000256" key="6">
    <source>
        <dbReference type="ARBA" id="ARBA00022833"/>
    </source>
</evidence>
<dbReference type="RefSeq" id="WP_141517816.1">
    <property type="nucleotide sequence ID" value="NZ_VICE01000053.1"/>
</dbReference>
<evidence type="ECO:0000256" key="5">
    <source>
        <dbReference type="ARBA" id="ARBA00022801"/>
    </source>
</evidence>
<name>A0A508AGW5_9GAMM</name>
<dbReference type="PANTHER" id="PTHR22726">
    <property type="entry name" value="METALLOENDOPEPTIDASE OMA1"/>
    <property type="match status" value="1"/>
</dbReference>
<keyword evidence="5 8" id="KW-0378">Hydrolase</keyword>
<dbReference type="EC" id="3.4.-.-" evidence="8"/>
<reference evidence="11 12" key="1">
    <citation type="submission" date="2019-06" db="EMBL/GenBank/DDBJ databases">
        <title>Lysobacter alkalisoli sp. nov. isolated from saline soil.</title>
        <authorList>
            <person name="Sun J.-Q."/>
            <person name="Xu L."/>
        </authorList>
    </citation>
    <scope>NUCLEOTIDE SEQUENCE [LARGE SCALE GENOMIC DNA]</scope>
    <source>
        <strain evidence="11 12">JCM 31130</strain>
    </source>
</reference>
<comment type="similarity">
    <text evidence="8">Belongs to the peptidase M48 family. BepA subfamily.</text>
</comment>
<dbReference type="GO" id="GO:0016020">
    <property type="term" value="C:membrane"/>
    <property type="evidence" value="ECO:0007669"/>
    <property type="project" value="InterPro"/>
</dbReference>
<dbReference type="Gene3D" id="3.30.2010.10">
    <property type="entry name" value="Metalloproteases ('zincins'), catalytic domain"/>
    <property type="match status" value="1"/>
</dbReference>
<dbReference type="GO" id="GO:0008270">
    <property type="term" value="F:zinc ion binding"/>
    <property type="evidence" value="ECO:0007669"/>
    <property type="project" value="UniProtKB-UniRule"/>
</dbReference>
<feature type="chain" id="PRO_5021519830" description="Putative beta-barrel assembly-enhancing protease" evidence="8">
    <location>
        <begin position="37"/>
        <end position="563"/>
    </location>
</feature>
<dbReference type="Gene3D" id="1.25.40.10">
    <property type="entry name" value="Tetratricopeptide repeat domain"/>
    <property type="match status" value="1"/>
</dbReference>
<dbReference type="GO" id="GO:0004222">
    <property type="term" value="F:metalloendopeptidase activity"/>
    <property type="evidence" value="ECO:0007669"/>
    <property type="project" value="InterPro"/>
</dbReference>
<dbReference type="InterPro" id="IPR001915">
    <property type="entry name" value="Peptidase_M48"/>
</dbReference>
<evidence type="ECO:0000256" key="2">
    <source>
        <dbReference type="ARBA" id="ARBA00022723"/>
    </source>
</evidence>
<keyword evidence="3 8" id="KW-0732">Signal</keyword>
<dbReference type="AlphaFoldDB" id="A0A508AGW5"/>
<evidence type="ECO:0000313" key="12">
    <source>
        <dbReference type="Proteomes" id="UP000318212"/>
    </source>
</evidence>
<evidence type="ECO:0000256" key="7">
    <source>
        <dbReference type="ARBA" id="ARBA00023049"/>
    </source>
</evidence>
<comment type="function">
    <text evidence="8">Functions as both a chaperone and a metalloprotease. Maintains the integrity of the outer membrane by promoting either the assembly or the elimination of outer membrane proteins, depending on their folding state.</text>
</comment>
<evidence type="ECO:0000259" key="10">
    <source>
        <dbReference type="Pfam" id="PF01435"/>
    </source>
</evidence>